<protein>
    <submittedName>
        <fullName evidence="2">Uncharacterized protein</fullName>
    </submittedName>
</protein>
<evidence type="ECO:0000313" key="3">
    <source>
        <dbReference type="Proteomes" id="UP000017837"/>
    </source>
</evidence>
<organism evidence="2 3">
    <name type="scientific">Asticcacaulis benevestitus DSM 16100 = ATCC BAA-896</name>
    <dbReference type="NCBI Taxonomy" id="1121022"/>
    <lineage>
        <taxon>Bacteria</taxon>
        <taxon>Pseudomonadati</taxon>
        <taxon>Pseudomonadota</taxon>
        <taxon>Alphaproteobacteria</taxon>
        <taxon>Caulobacterales</taxon>
        <taxon>Caulobacteraceae</taxon>
        <taxon>Asticcacaulis</taxon>
    </lineage>
</organism>
<dbReference type="OrthoDB" id="7173626at2"/>
<evidence type="ECO:0000313" key="2">
    <source>
        <dbReference type="EMBL" id="ESQ93876.1"/>
    </source>
</evidence>
<dbReference type="RefSeq" id="WP_018079813.1">
    <property type="nucleotide sequence ID" value="NZ_AQWM01000001.1"/>
</dbReference>
<name>V4PZR1_9CAUL</name>
<evidence type="ECO:0000256" key="1">
    <source>
        <dbReference type="SAM" id="SignalP"/>
    </source>
</evidence>
<dbReference type="AlphaFoldDB" id="V4PZR1"/>
<reference evidence="2 3" key="1">
    <citation type="journal article" date="2014" name="Nature">
        <title>Sequential evolution of bacterial morphology by co-option of a developmental regulator.</title>
        <authorList>
            <person name="Jiang C."/>
            <person name="Brown P.J."/>
            <person name="Ducret A."/>
            <person name="Brun Y.V."/>
        </authorList>
    </citation>
    <scope>NUCLEOTIDE SEQUENCE [LARGE SCALE GENOMIC DNA]</scope>
    <source>
        <strain evidence="2 3">DSM 16100</strain>
    </source>
</reference>
<keyword evidence="1" id="KW-0732">Signal</keyword>
<accession>V4PZR1</accession>
<feature type="chain" id="PRO_5004725612" evidence="1">
    <location>
        <begin position="23"/>
        <end position="189"/>
    </location>
</feature>
<dbReference type="Proteomes" id="UP000017837">
    <property type="component" value="Unassembled WGS sequence"/>
</dbReference>
<gene>
    <name evidence="2" type="ORF">ABENE_04100</name>
</gene>
<dbReference type="EMBL" id="AWGB01000006">
    <property type="protein sequence ID" value="ESQ93876.1"/>
    <property type="molecule type" value="Genomic_DNA"/>
</dbReference>
<feature type="signal peptide" evidence="1">
    <location>
        <begin position="1"/>
        <end position="22"/>
    </location>
</feature>
<sequence length="189" mass="20337">MTHHLAAAFIFSGLILAAPALAAEPKAPYQVAEALKLHADAGKSNTASSDSLTDITRVDLVVRLSCAEANCDTASFGLSMDGVANEAAALTFEVGGDGRLQSTLTKVTGSGQDRGQTFKVALKPDESFDLRIHWTRSDRVTFYLYGRDPATGFDRMESRDVQLSEGVKQLSMRVSGGDLTLLKQSYSFR</sequence>
<keyword evidence="3" id="KW-1185">Reference proteome</keyword>
<proteinExistence type="predicted"/>
<dbReference type="PATRIC" id="fig|1121022.4.peg.812"/>
<comment type="caution">
    <text evidence="2">The sequence shown here is derived from an EMBL/GenBank/DDBJ whole genome shotgun (WGS) entry which is preliminary data.</text>
</comment>